<evidence type="ECO:0000313" key="2">
    <source>
        <dbReference type="EMBL" id="OGI58590.1"/>
    </source>
</evidence>
<comment type="caution">
    <text evidence="2">The sequence shown here is derived from an EMBL/GenBank/DDBJ whole genome shotgun (WGS) entry which is preliminary data.</text>
</comment>
<protein>
    <submittedName>
        <fullName evidence="2">Uncharacterized protein</fullName>
    </submittedName>
</protein>
<proteinExistence type="predicted"/>
<feature type="region of interest" description="Disordered" evidence="1">
    <location>
        <begin position="35"/>
        <end position="59"/>
    </location>
</feature>
<reference evidence="2 3" key="1">
    <citation type="journal article" date="2016" name="Nat. Commun.">
        <title>Thousands of microbial genomes shed light on interconnected biogeochemical processes in an aquifer system.</title>
        <authorList>
            <person name="Anantharaman K."/>
            <person name="Brown C.T."/>
            <person name="Hug L.A."/>
            <person name="Sharon I."/>
            <person name="Castelle C.J."/>
            <person name="Probst A.J."/>
            <person name="Thomas B.C."/>
            <person name="Singh A."/>
            <person name="Wilkins M.J."/>
            <person name="Karaoz U."/>
            <person name="Brodie E.L."/>
            <person name="Williams K.H."/>
            <person name="Hubbard S.S."/>
            <person name="Banfield J.F."/>
        </authorList>
    </citation>
    <scope>NUCLEOTIDE SEQUENCE [LARGE SCALE GENOMIC DNA]</scope>
</reference>
<gene>
    <name evidence="2" type="ORF">A2V58_04205</name>
</gene>
<evidence type="ECO:0000313" key="3">
    <source>
        <dbReference type="Proteomes" id="UP000177950"/>
    </source>
</evidence>
<name>A0A1F6UMG1_9PROT</name>
<dbReference type="Proteomes" id="UP000177950">
    <property type="component" value="Unassembled WGS sequence"/>
</dbReference>
<feature type="compositionally biased region" description="Low complexity" evidence="1">
    <location>
        <begin position="35"/>
        <end position="46"/>
    </location>
</feature>
<sequence length="59" mass="5975">MVSRGAWRFARADSSFFSPLANSAPVTAGLRRSLAATSAGVSAGTGRKPASKAGLPRTP</sequence>
<dbReference type="EMBL" id="MFSV01000067">
    <property type="protein sequence ID" value="OGI58590.1"/>
    <property type="molecule type" value="Genomic_DNA"/>
</dbReference>
<evidence type="ECO:0000256" key="1">
    <source>
        <dbReference type="SAM" id="MobiDB-lite"/>
    </source>
</evidence>
<organism evidence="2 3">
    <name type="scientific">Candidatus Muproteobacteria bacterium RBG_19FT_COMBO_61_10</name>
    <dbReference type="NCBI Taxonomy" id="1817761"/>
    <lineage>
        <taxon>Bacteria</taxon>
        <taxon>Pseudomonadati</taxon>
        <taxon>Pseudomonadota</taxon>
        <taxon>Candidatus Muproteobacteria</taxon>
    </lineage>
</organism>
<dbReference type="AlphaFoldDB" id="A0A1F6UMG1"/>
<accession>A0A1F6UMG1</accession>